<dbReference type="OrthoDB" id="3222at2759"/>
<dbReference type="EMBL" id="MU251259">
    <property type="protein sequence ID" value="KAG9253014.1"/>
    <property type="molecule type" value="Genomic_DNA"/>
</dbReference>
<protein>
    <submittedName>
        <fullName evidence="9">Aquaporin-like protein</fullName>
    </submittedName>
</protein>
<comment type="subcellular location">
    <subcellularLocation>
        <location evidence="1">Membrane</location>
        <topology evidence="1">Multi-pass membrane protein</topology>
    </subcellularLocation>
</comment>
<dbReference type="InterPro" id="IPR023271">
    <property type="entry name" value="Aquaporin-like"/>
</dbReference>
<feature type="transmembrane region" description="Helical" evidence="7">
    <location>
        <begin position="138"/>
        <end position="161"/>
    </location>
</feature>
<dbReference type="InterPro" id="IPR000425">
    <property type="entry name" value="MIP"/>
</dbReference>
<reference evidence="9" key="1">
    <citation type="journal article" date="2021" name="IMA Fungus">
        <title>Genomic characterization of three marine fungi, including Emericellopsis atlantica sp. nov. with signatures of a generalist lifestyle and marine biomass degradation.</title>
        <authorList>
            <person name="Hagestad O.C."/>
            <person name="Hou L."/>
            <person name="Andersen J.H."/>
            <person name="Hansen E.H."/>
            <person name="Altermark B."/>
            <person name="Li C."/>
            <person name="Kuhnert E."/>
            <person name="Cox R.J."/>
            <person name="Crous P.W."/>
            <person name="Spatafora J.W."/>
            <person name="Lail K."/>
            <person name="Amirebrahimi M."/>
            <person name="Lipzen A."/>
            <person name="Pangilinan J."/>
            <person name="Andreopoulos W."/>
            <person name="Hayes R.D."/>
            <person name="Ng V."/>
            <person name="Grigoriev I.V."/>
            <person name="Jackson S.A."/>
            <person name="Sutton T.D.S."/>
            <person name="Dobson A.D.W."/>
            <person name="Rama T."/>
        </authorList>
    </citation>
    <scope>NUCLEOTIDE SEQUENCE</scope>
    <source>
        <strain evidence="9">TS7</strain>
    </source>
</reference>
<comment type="caution">
    <text evidence="9">The sequence shown here is derived from an EMBL/GenBank/DDBJ whole genome shotgun (WGS) entry which is preliminary data.</text>
</comment>
<name>A0A9P7ZJ32_9HYPO</name>
<keyword evidence="10" id="KW-1185">Reference proteome</keyword>
<evidence type="ECO:0000256" key="8">
    <source>
        <dbReference type="SAM" id="SignalP"/>
    </source>
</evidence>
<dbReference type="InterPro" id="IPR034294">
    <property type="entry name" value="Aquaporin_transptr"/>
</dbReference>
<evidence type="ECO:0000256" key="6">
    <source>
        <dbReference type="RuleBase" id="RU000477"/>
    </source>
</evidence>
<feature type="transmembrane region" description="Helical" evidence="7">
    <location>
        <begin position="86"/>
        <end position="118"/>
    </location>
</feature>
<feature type="transmembrane region" description="Helical" evidence="7">
    <location>
        <begin position="209"/>
        <end position="229"/>
    </location>
</feature>
<evidence type="ECO:0000256" key="2">
    <source>
        <dbReference type="ARBA" id="ARBA00006175"/>
    </source>
</evidence>
<keyword evidence="8" id="KW-0732">Signal</keyword>
<feature type="chain" id="PRO_5040347233" evidence="8">
    <location>
        <begin position="24"/>
        <end position="259"/>
    </location>
</feature>
<dbReference type="Proteomes" id="UP000887229">
    <property type="component" value="Unassembled WGS sequence"/>
</dbReference>
<organism evidence="9 10">
    <name type="scientific">Emericellopsis atlantica</name>
    <dbReference type="NCBI Taxonomy" id="2614577"/>
    <lineage>
        <taxon>Eukaryota</taxon>
        <taxon>Fungi</taxon>
        <taxon>Dikarya</taxon>
        <taxon>Ascomycota</taxon>
        <taxon>Pezizomycotina</taxon>
        <taxon>Sordariomycetes</taxon>
        <taxon>Hypocreomycetidae</taxon>
        <taxon>Hypocreales</taxon>
        <taxon>Bionectriaceae</taxon>
        <taxon>Emericellopsis</taxon>
    </lineage>
</organism>
<gene>
    <name evidence="9" type="ORF">F5Z01DRAFT_624411</name>
</gene>
<dbReference type="Gene3D" id="1.20.1080.10">
    <property type="entry name" value="Glycerol uptake facilitator protein"/>
    <property type="match status" value="1"/>
</dbReference>
<evidence type="ECO:0000256" key="1">
    <source>
        <dbReference type="ARBA" id="ARBA00004141"/>
    </source>
</evidence>
<feature type="signal peptide" evidence="8">
    <location>
        <begin position="1"/>
        <end position="23"/>
    </location>
</feature>
<keyword evidence="5 7" id="KW-0472">Membrane</keyword>
<dbReference type="GO" id="GO:0005886">
    <property type="term" value="C:plasma membrane"/>
    <property type="evidence" value="ECO:0007669"/>
    <property type="project" value="TreeGrafter"/>
</dbReference>
<proteinExistence type="inferred from homology"/>
<dbReference type="PANTHER" id="PTHR19139">
    <property type="entry name" value="AQUAPORIN TRANSPORTER"/>
    <property type="match status" value="1"/>
</dbReference>
<evidence type="ECO:0000313" key="9">
    <source>
        <dbReference type="EMBL" id="KAG9253014.1"/>
    </source>
</evidence>
<feature type="transmembrane region" description="Helical" evidence="7">
    <location>
        <begin position="55"/>
        <end position="74"/>
    </location>
</feature>
<sequence>MVVVIVGEFLGTFLFLFLAFVAAQTALNTQAQTDVPNQNGQAEGRGSSPLLPLSFLYIAAAFGTSLAINVWVFYRVSGGMFNPAVTLGLLLVGVIRPASAAMIIPTQIVASIAAAAVVDGIIPGPLTVNNRLTNNTSVVQGFFLETFLTAQLVLTIYFLAVEKHRATFLAPIGIGMSAFIAHLAGTPYTGTSINPVRSFGPDVITGFVGYHWIFWVAPCFGAVLAFGVYKLMKWMDYEDVNGGQDAADVEAAREDQADY</sequence>
<keyword evidence="4 7" id="KW-1133">Transmembrane helix</keyword>
<dbReference type="SUPFAM" id="SSF81338">
    <property type="entry name" value="Aquaporin-like"/>
    <property type="match status" value="1"/>
</dbReference>
<evidence type="ECO:0000256" key="5">
    <source>
        <dbReference type="ARBA" id="ARBA00023136"/>
    </source>
</evidence>
<evidence type="ECO:0000256" key="3">
    <source>
        <dbReference type="ARBA" id="ARBA00022692"/>
    </source>
</evidence>
<feature type="transmembrane region" description="Helical" evidence="7">
    <location>
        <begin position="168"/>
        <end position="189"/>
    </location>
</feature>
<dbReference type="AlphaFoldDB" id="A0A9P7ZJ32"/>
<evidence type="ECO:0000313" key="10">
    <source>
        <dbReference type="Proteomes" id="UP000887229"/>
    </source>
</evidence>
<dbReference type="GeneID" id="70292277"/>
<dbReference type="Pfam" id="PF00230">
    <property type="entry name" value="MIP"/>
    <property type="match status" value="1"/>
</dbReference>
<evidence type="ECO:0000256" key="4">
    <source>
        <dbReference type="ARBA" id="ARBA00022989"/>
    </source>
</evidence>
<dbReference type="PRINTS" id="PR00783">
    <property type="entry name" value="MINTRINSICP"/>
</dbReference>
<keyword evidence="6" id="KW-0813">Transport</keyword>
<dbReference type="RefSeq" id="XP_046116938.1">
    <property type="nucleotide sequence ID" value="XM_046261374.1"/>
</dbReference>
<dbReference type="GO" id="GO:0015250">
    <property type="term" value="F:water channel activity"/>
    <property type="evidence" value="ECO:0007669"/>
    <property type="project" value="TreeGrafter"/>
</dbReference>
<dbReference type="PANTHER" id="PTHR19139:SF199">
    <property type="entry name" value="MIP17260P"/>
    <property type="match status" value="1"/>
</dbReference>
<keyword evidence="3 6" id="KW-0812">Transmembrane</keyword>
<accession>A0A9P7ZJ32</accession>
<comment type="similarity">
    <text evidence="2 6">Belongs to the MIP/aquaporin (TC 1.A.8) family.</text>
</comment>
<evidence type="ECO:0000256" key="7">
    <source>
        <dbReference type="SAM" id="Phobius"/>
    </source>
</evidence>